<sequence>MGKKLRNVMLHMIGTVMTVSLMFGNALCVFAEETKSEETATAVSDAEMTPNSEKLVSQKAPEVGLKNVTLNNTDVLNNLVGVTRLFYNGEFSGKFVVNTEPYLEIYSADNIESEVAGKIYPASGGVVEEWGPEWTKVSSGNVTGYISTKDISIGYDAEKLAKEIGHHKVTVTADSLNIRQEANTDSEVLTTAIQSESFPVVETGEEWTRIDYGSGEGFVASEYVEESIELDEAISIAEEEAAAMEEMAASPAETETNEETSDAKNSGKSAESVPASSPVSVGSDEAYLLACMVYVESGAESYEGQLAVANVILNRVRDPRFDNTIAGVIYAPGQFPGAHNGVLDNVLASGPSESCIRAANEALAGVNNIGAYYYFNGYVDTSSVSEYLVIGGHTFYNY</sequence>
<dbReference type="GO" id="GO:0016787">
    <property type="term" value="F:hydrolase activity"/>
    <property type="evidence" value="ECO:0007669"/>
    <property type="project" value="InterPro"/>
</dbReference>
<dbReference type="InterPro" id="IPR042047">
    <property type="entry name" value="SleB_dom1"/>
</dbReference>
<dbReference type="OrthoDB" id="9785345at2"/>
<dbReference type="Pfam" id="PF07486">
    <property type="entry name" value="Hydrolase_2"/>
    <property type="match status" value="1"/>
</dbReference>
<dbReference type="EMBL" id="SLXA01000001">
    <property type="protein sequence ID" value="TCO86332.1"/>
    <property type="molecule type" value="Genomic_DNA"/>
</dbReference>
<dbReference type="PROSITE" id="PS51781">
    <property type="entry name" value="SH3B"/>
    <property type="match status" value="1"/>
</dbReference>
<comment type="caution">
    <text evidence="3">The sequence shown here is derived from an EMBL/GenBank/DDBJ whole genome shotgun (WGS) entry which is preliminary data.</text>
</comment>
<gene>
    <name evidence="3" type="ORF">EV212_101112</name>
</gene>
<reference evidence="3 4" key="1">
    <citation type="submission" date="2019-03" db="EMBL/GenBank/DDBJ databases">
        <title>Genomic Encyclopedia of Type Strains, Phase IV (KMG-IV): sequencing the most valuable type-strain genomes for metagenomic binning, comparative biology and taxonomic classification.</title>
        <authorList>
            <person name="Goeker M."/>
        </authorList>
    </citation>
    <scope>NUCLEOTIDE SEQUENCE [LARGE SCALE GENOMIC DNA]</scope>
    <source>
        <strain evidence="3 4">DSM 28559</strain>
    </source>
</reference>
<feature type="region of interest" description="Disordered" evidence="1">
    <location>
        <begin position="244"/>
        <end position="280"/>
    </location>
</feature>
<dbReference type="Proteomes" id="UP000295711">
    <property type="component" value="Unassembled WGS sequence"/>
</dbReference>
<dbReference type="AlphaFoldDB" id="A0A4R2LE27"/>
<accession>A0A4R2LE27</accession>
<dbReference type="SMART" id="SM00287">
    <property type="entry name" value="SH3b"/>
    <property type="match status" value="1"/>
</dbReference>
<proteinExistence type="predicted"/>
<dbReference type="InterPro" id="IPR011105">
    <property type="entry name" value="Cell_wall_hydrolase_SleB"/>
</dbReference>
<dbReference type="Gene3D" id="1.10.10.2520">
    <property type="entry name" value="Cell wall hydrolase SleB, domain 1"/>
    <property type="match status" value="1"/>
</dbReference>
<dbReference type="InterPro" id="IPR003646">
    <property type="entry name" value="SH3-like_bac-type"/>
</dbReference>
<organism evidence="3 4">
    <name type="scientific">Frisingicoccus caecimuris</name>
    <dbReference type="NCBI Taxonomy" id="1796636"/>
    <lineage>
        <taxon>Bacteria</taxon>
        <taxon>Bacillati</taxon>
        <taxon>Bacillota</taxon>
        <taxon>Clostridia</taxon>
        <taxon>Lachnospirales</taxon>
        <taxon>Lachnospiraceae</taxon>
        <taxon>Frisingicoccus</taxon>
    </lineage>
</organism>
<dbReference type="Gene3D" id="2.30.30.40">
    <property type="entry name" value="SH3 Domains"/>
    <property type="match status" value="1"/>
</dbReference>
<evidence type="ECO:0000256" key="1">
    <source>
        <dbReference type="SAM" id="MobiDB-lite"/>
    </source>
</evidence>
<evidence type="ECO:0000313" key="3">
    <source>
        <dbReference type="EMBL" id="TCO86332.1"/>
    </source>
</evidence>
<feature type="compositionally biased region" description="Low complexity" evidence="1">
    <location>
        <begin position="269"/>
        <end position="280"/>
    </location>
</feature>
<dbReference type="Pfam" id="PF08239">
    <property type="entry name" value="SH3_3"/>
    <property type="match status" value="1"/>
</dbReference>
<protein>
    <submittedName>
        <fullName evidence="3">SH3 domain-containing protein</fullName>
    </submittedName>
</protein>
<keyword evidence="4" id="KW-1185">Reference proteome</keyword>
<evidence type="ECO:0000313" key="4">
    <source>
        <dbReference type="Proteomes" id="UP000295711"/>
    </source>
</evidence>
<feature type="domain" description="SH3b" evidence="2">
    <location>
        <begin position="166"/>
        <end position="228"/>
    </location>
</feature>
<evidence type="ECO:0000259" key="2">
    <source>
        <dbReference type="PROSITE" id="PS51781"/>
    </source>
</evidence>
<name>A0A4R2LE27_9FIRM</name>
<feature type="compositionally biased region" description="Low complexity" evidence="1">
    <location>
        <begin position="244"/>
        <end position="254"/>
    </location>
</feature>
<dbReference type="RefSeq" id="WP_132087286.1">
    <property type="nucleotide sequence ID" value="NZ_JANKAQ010000005.1"/>
</dbReference>